<feature type="active site" description="Nucleophile" evidence="4">
    <location>
        <position position="418"/>
    </location>
</feature>
<dbReference type="EMBL" id="FRAF01000007">
    <property type="protein sequence ID" value="SHK00322.1"/>
    <property type="molecule type" value="Genomic_DNA"/>
</dbReference>
<name>A0A1M6NXD0_9BACL</name>
<evidence type="ECO:0000256" key="4">
    <source>
        <dbReference type="PROSITE-ProRule" id="PRU01024"/>
    </source>
</evidence>
<dbReference type="SUPFAM" id="SSF50249">
    <property type="entry name" value="Nucleic acid-binding proteins"/>
    <property type="match status" value="1"/>
</dbReference>
<dbReference type="SUPFAM" id="SSF53335">
    <property type="entry name" value="S-adenosyl-L-methionine-dependent methyltransferases"/>
    <property type="match status" value="1"/>
</dbReference>
<feature type="domain" description="TRAM" evidence="6">
    <location>
        <begin position="7"/>
        <end position="65"/>
    </location>
</feature>
<dbReference type="GO" id="GO:0070475">
    <property type="term" value="P:rRNA base methylation"/>
    <property type="evidence" value="ECO:0007669"/>
    <property type="project" value="TreeGrafter"/>
</dbReference>
<feature type="active site" evidence="5">
    <location>
        <position position="418"/>
    </location>
</feature>
<evidence type="ECO:0000259" key="6">
    <source>
        <dbReference type="PROSITE" id="PS50926"/>
    </source>
</evidence>
<feature type="binding site" evidence="4">
    <location>
        <position position="322"/>
    </location>
    <ligand>
        <name>S-adenosyl-L-methionine</name>
        <dbReference type="ChEBI" id="CHEBI:59789"/>
    </ligand>
</feature>
<protein>
    <submittedName>
        <fullName evidence="7">23S rRNA m(5)U-1939 methyltransferase</fullName>
    </submittedName>
</protein>
<dbReference type="Gene3D" id="2.40.50.140">
    <property type="entry name" value="Nucleic acid-binding proteins"/>
    <property type="match status" value="1"/>
</dbReference>
<dbReference type="InterPro" id="IPR030391">
    <property type="entry name" value="MeTrfase_TrmA_CS"/>
</dbReference>
<dbReference type="InterPro" id="IPR002792">
    <property type="entry name" value="TRAM_dom"/>
</dbReference>
<dbReference type="Gene3D" id="2.40.50.1070">
    <property type="match status" value="1"/>
</dbReference>
<dbReference type="PROSITE" id="PS51687">
    <property type="entry name" value="SAM_MT_RNA_M5U"/>
    <property type="match status" value="1"/>
</dbReference>
<organism evidence="7 8">
    <name type="scientific">Alicyclobacillus tolerans</name>
    <dbReference type="NCBI Taxonomy" id="90970"/>
    <lineage>
        <taxon>Bacteria</taxon>
        <taxon>Bacillati</taxon>
        <taxon>Bacillota</taxon>
        <taxon>Bacilli</taxon>
        <taxon>Bacillales</taxon>
        <taxon>Alicyclobacillaceae</taxon>
        <taxon>Alicyclobacillus</taxon>
    </lineage>
</organism>
<dbReference type="InterPro" id="IPR029063">
    <property type="entry name" value="SAM-dependent_MTases_sf"/>
</dbReference>
<proteinExistence type="inferred from homology"/>
<dbReference type="NCBIfam" id="TIGR00479">
    <property type="entry name" value="rumA"/>
    <property type="match status" value="1"/>
</dbReference>
<dbReference type="PANTHER" id="PTHR11061:SF30">
    <property type="entry name" value="TRNA (URACIL(54)-C(5))-METHYLTRANSFERASE"/>
    <property type="match status" value="1"/>
</dbReference>
<dbReference type="CDD" id="cd02440">
    <property type="entry name" value="AdoMet_MTases"/>
    <property type="match status" value="1"/>
</dbReference>
<evidence type="ECO:0000256" key="5">
    <source>
        <dbReference type="PROSITE-ProRule" id="PRU10015"/>
    </source>
</evidence>
<dbReference type="Pfam" id="PF05958">
    <property type="entry name" value="tRNA_U5-meth_tr"/>
    <property type="match status" value="1"/>
</dbReference>
<evidence type="ECO:0000313" key="8">
    <source>
        <dbReference type="Proteomes" id="UP000184016"/>
    </source>
</evidence>
<feature type="binding site" evidence="4">
    <location>
        <position position="343"/>
    </location>
    <ligand>
        <name>S-adenosyl-L-methionine</name>
        <dbReference type="ChEBI" id="CHEBI:59789"/>
    </ligand>
</feature>
<dbReference type="Pfam" id="PF01938">
    <property type="entry name" value="TRAM"/>
    <property type="match status" value="1"/>
</dbReference>
<reference evidence="8" key="1">
    <citation type="submission" date="2016-11" db="EMBL/GenBank/DDBJ databases">
        <authorList>
            <person name="Varghese N."/>
            <person name="Submissions S."/>
        </authorList>
    </citation>
    <scope>NUCLEOTIDE SEQUENCE [LARGE SCALE GENOMIC DNA]</scope>
    <source>
        <strain evidence="8">USBA-503</strain>
    </source>
</reference>
<feature type="binding site" evidence="4">
    <location>
        <position position="293"/>
    </location>
    <ligand>
        <name>S-adenosyl-L-methionine</name>
        <dbReference type="ChEBI" id="CHEBI:59789"/>
    </ligand>
</feature>
<dbReference type="PROSITE" id="PS01230">
    <property type="entry name" value="TRMA_1"/>
    <property type="match status" value="1"/>
</dbReference>
<dbReference type="PROSITE" id="PS50926">
    <property type="entry name" value="TRAM"/>
    <property type="match status" value="1"/>
</dbReference>
<comment type="similarity">
    <text evidence="4">Belongs to the class I-like SAM-binding methyltransferase superfamily. RNA M5U methyltransferase family.</text>
</comment>
<gene>
    <name evidence="7" type="ORF">SAMN05443507_10714</name>
</gene>
<feature type="binding site" evidence="4">
    <location>
        <position position="391"/>
    </location>
    <ligand>
        <name>S-adenosyl-L-methionine</name>
        <dbReference type="ChEBI" id="CHEBI:59789"/>
    </ligand>
</feature>
<dbReference type="PROSITE" id="PS01231">
    <property type="entry name" value="TRMA_2"/>
    <property type="match status" value="1"/>
</dbReference>
<dbReference type="AlphaFoldDB" id="A0A1M6NXD0"/>
<evidence type="ECO:0000313" key="7">
    <source>
        <dbReference type="EMBL" id="SHK00322.1"/>
    </source>
</evidence>
<dbReference type="Proteomes" id="UP000184016">
    <property type="component" value="Unassembled WGS sequence"/>
</dbReference>
<keyword evidence="3 4" id="KW-0949">S-adenosyl-L-methionine</keyword>
<dbReference type="InterPro" id="IPR012340">
    <property type="entry name" value="NA-bd_OB-fold"/>
</dbReference>
<dbReference type="RefSeq" id="WP_072873491.1">
    <property type="nucleotide sequence ID" value="NZ_FRAF01000007.1"/>
</dbReference>
<sequence>MPKSELLSCVGQQVTLSPIRINDDGEGVATLEGVTIFVPHLLPGEVANVRVQSAGRSFLRGEMIERLGTESKDRVHPPCSVFGQCGGCQLQHLSYRGQLLHKQKVVEHHLRRSLRGLPAIENLQVQPTIASPSPYGYRNHVQIPVRYDGQKDKLLFGFYAPSSHELVPTEDCWLISPRLMLLWQAVRKGMETWPRELKAAIHHLHLREAVATGQQMIIWAVQAEYEKVVEHIQKFYQNLESSLRKLLTVGINRTSHETDRPNSRRADILAGSSWIEEELLGVRFRLSAESFFQVNSAQAEQLYRHVIDRLQKHSATRLLDAYSGTGTLSLLLSPYAKTVVGVESVRASVENARQNAEINHIFNVQFIEDTVEHWLPRQISDNDSFDTILVDPPRKGLHSEVISAILKANPQTFLYVSCNPVTLARDLRPFAENGYQITSVQPFDMFPQTSHVECVVTLVRKVVTT</sequence>
<dbReference type="PANTHER" id="PTHR11061">
    <property type="entry name" value="RNA M5U METHYLTRANSFERASE"/>
    <property type="match status" value="1"/>
</dbReference>
<dbReference type="FunFam" id="3.40.50.150:FF:000009">
    <property type="entry name" value="23S rRNA (Uracil(1939)-C(5))-methyltransferase RlmD"/>
    <property type="match status" value="1"/>
</dbReference>
<dbReference type="InterPro" id="IPR010280">
    <property type="entry name" value="U5_MeTrfase_fam"/>
</dbReference>
<keyword evidence="2 4" id="KW-0808">Transferase</keyword>
<accession>A0A1M6NXD0</accession>
<evidence type="ECO:0000256" key="1">
    <source>
        <dbReference type="ARBA" id="ARBA00022603"/>
    </source>
</evidence>
<evidence type="ECO:0000256" key="2">
    <source>
        <dbReference type="ARBA" id="ARBA00022679"/>
    </source>
</evidence>
<dbReference type="Gene3D" id="3.40.50.150">
    <property type="entry name" value="Vaccinia Virus protein VP39"/>
    <property type="match status" value="1"/>
</dbReference>
<dbReference type="InterPro" id="IPR030390">
    <property type="entry name" value="MeTrfase_TrmA_AS"/>
</dbReference>
<keyword evidence="8" id="KW-1185">Reference proteome</keyword>
<dbReference type="GO" id="GO:0070041">
    <property type="term" value="F:rRNA (uridine-C5-)-methyltransferase activity"/>
    <property type="evidence" value="ECO:0007669"/>
    <property type="project" value="TreeGrafter"/>
</dbReference>
<dbReference type="STRING" id="1830138.SAMN05443507_10714"/>
<keyword evidence="1 4" id="KW-0489">Methyltransferase</keyword>
<evidence type="ECO:0000256" key="3">
    <source>
        <dbReference type="ARBA" id="ARBA00022691"/>
    </source>
</evidence>